<protein>
    <recommendedName>
        <fullName evidence="5">Beta-galactosidase</fullName>
        <ecNumber evidence="5">3.2.1.23</ecNumber>
    </recommendedName>
</protein>
<dbReference type="Pfam" id="PF21467">
    <property type="entry name" value="BetaGal_gal-bd"/>
    <property type="match status" value="1"/>
</dbReference>
<dbReference type="EMBL" id="VVIM01000002">
    <property type="protein sequence ID" value="KAB0801923.1"/>
    <property type="molecule type" value="Genomic_DNA"/>
</dbReference>
<dbReference type="PROSITE" id="PS01182">
    <property type="entry name" value="GLYCOSYL_HYDROL_F35"/>
    <property type="match status" value="1"/>
</dbReference>
<gene>
    <name evidence="10" type="ORF">PPYR_04109</name>
</gene>
<dbReference type="FunFam" id="2.60.120.260:FF:000049">
    <property type="entry name" value="Beta-galactosidase"/>
    <property type="match status" value="1"/>
</dbReference>
<evidence type="ECO:0000256" key="6">
    <source>
        <dbReference type="RuleBase" id="RU003679"/>
    </source>
</evidence>
<dbReference type="FunCoup" id="A0A5N4AXB1">
    <property type="interactions" value="651"/>
</dbReference>
<evidence type="ECO:0000256" key="1">
    <source>
        <dbReference type="ARBA" id="ARBA00009809"/>
    </source>
</evidence>
<feature type="domain" description="Glycoside hydrolase 35 catalytic" evidence="7">
    <location>
        <begin position="27"/>
        <end position="378"/>
    </location>
</feature>
<dbReference type="EC" id="3.2.1.23" evidence="5"/>
<dbReference type="Proteomes" id="UP000327044">
    <property type="component" value="Unassembled WGS sequence"/>
</dbReference>
<evidence type="ECO:0000259" key="9">
    <source>
        <dbReference type="Pfam" id="PF21467"/>
    </source>
</evidence>
<dbReference type="PRINTS" id="PR00742">
    <property type="entry name" value="GLHYDRLASE35"/>
</dbReference>
<keyword evidence="2 5" id="KW-0378">Hydrolase</keyword>
<dbReference type="AlphaFoldDB" id="A0A5N4AXB1"/>
<evidence type="ECO:0000313" key="11">
    <source>
        <dbReference type="Proteomes" id="UP000327044"/>
    </source>
</evidence>
<comment type="catalytic activity">
    <reaction evidence="5">
        <text>Hydrolysis of terminal non-reducing beta-D-galactose residues in beta-D-galactosides.</text>
        <dbReference type="EC" id="3.2.1.23"/>
    </reaction>
</comment>
<reference evidence="10 11" key="1">
    <citation type="journal article" date="2018" name="Elife">
        <title>Firefly genomes illuminate parallel origins of bioluminescence in beetles.</title>
        <authorList>
            <person name="Fallon T.R."/>
            <person name="Lower S.E."/>
            <person name="Chang C.H."/>
            <person name="Bessho-Uehara M."/>
            <person name="Martin G.J."/>
            <person name="Bewick A.J."/>
            <person name="Behringer M."/>
            <person name="Debat H.J."/>
            <person name="Wong I."/>
            <person name="Day J.C."/>
            <person name="Suvorov A."/>
            <person name="Silva C.J."/>
            <person name="Stanger-Hall K.F."/>
            <person name="Hall D.W."/>
            <person name="Schmitz R.J."/>
            <person name="Nelson D.R."/>
            <person name="Lewis S.M."/>
            <person name="Shigenobu S."/>
            <person name="Bybee S.M."/>
            <person name="Larracuente A.M."/>
            <person name="Oba Y."/>
            <person name="Weng J.K."/>
        </authorList>
    </citation>
    <scope>NUCLEOTIDE SEQUENCE [LARGE SCALE GENOMIC DNA]</scope>
    <source>
        <strain evidence="10">1611_PpyrPB1</strain>
        <tissue evidence="10">Whole body</tissue>
    </source>
</reference>
<dbReference type="Gene3D" id="3.20.20.80">
    <property type="entry name" value="Glycosidases"/>
    <property type="match status" value="1"/>
</dbReference>
<feature type="domain" description="Beta-galactosidase 1-like first all-beta" evidence="8">
    <location>
        <begin position="438"/>
        <end position="558"/>
    </location>
</feature>
<comment type="similarity">
    <text evidence="1 6">Belongs to the glycosyl hydrolase 35 family.</text>
</comment>
<organism evidence="10 11">
    <name type="scientific">Photinus pyralis</name>
    <name type="common">Common eastern firefly</name>
    <name type="synonym">Lampyris pyralis</name>
    <dbReference type="NCBI Taxonomy" id="7054"/>
    <lineage>
        <taxon>Eukaryota</taxon>
        <taxon>Metazoa</taxon>
        <taxon>Ecdysozoa</taxon>
        <taxon>Arthropoda</taxon>
        <taxon>Hexapoda</taxon>
        <taxon>Insecta</taxon>
        <taxon>Pterygota</taxon>
        <taxon>Neoptera</taxon>
        <taxon>Endopterygota</taxon>
        <taxon>Coleoptera</taxon>
        <taxon>Polyphaga</taxon>
        <taxon>Elateriformia</taxon>
        <taxon>Elateroidea</taxon>
        <taxon>Lampyridae</taxon>
        <taxon>Lampyrinae</taxon>
        <taxon>Photinus</taxon>
    </lineage>
</organism>
<dbReference type="SUPFAM" id="SSF49785">
    <property type="entry name" value="Galactose-binding domain-like"/>
    <property type="match status" value="1"/>
</dbReference>
<dbReference type="PANTHER" id="PTHR23421">
    <property type="entry name" value="BETA-GALACTOSIDASE RELATED"/>
    <property type="match status" value="1"/>
</dbReference>
<feature type="active site" description="Nucleophile" evidence="4">
    <location>
        <position position="281"/>
    </location>
</feature>
<proteinExistence type="inferred from homology"/>
<evidence type="ECO:0000256" key="4">
    <source>
        <dbReference type="PIRSR" id="PIRSR006336-1"/>
    </source>
</evidence>
<dbReference type="Gene3D" id="2.60.120.260">
    <property type="entry name" value="Galactose-binding domain-like"/>
    <property type="match status" value="2"/>
</dbReference>
<feature type="active site" description="Proton donor" evidence="4">
    <location>
        <position position="181"/>
    </location>
</feature>
<name>A0A5N4AXB1_PHOPY</name>
<dbReference type="InterPro" id="IPR031330">
    <property type="entry name" value="Gly_Hdrlase_35_cat"/>
</dbReference>
<dbReference type="InterPro" id="IPR001944">
    <property type="entry name" value="Glycoside_Hdrlase_35"/>
</dbReference>
<dbReference type="InterPro" id="IPR048913">
    <property type="entry name" value="BetaGal_gal-bd"/>
</dbReference>
<dbReference type="Pfam" id="PF21317">
    <property type="entry name" value="BetaGal_ABD_1"/>
    <property type="match status" value="1"/>
</dbReference>
<dbReference type="SUPFAM" id="SSF51445">
    <property type="entry name" value="(Trans)glycosidases"/>
    <property type="match status" value="1"/>
</dbReference>
<dbReference type="InterPro" id="IPR008979">
    <property type="entry name" value="Galactose-bd-like_sf"/>
</dbReference>
<dbReference type="InterPro" id="IPR048912">
    <property type="entry name" value="BetaGal1-like_ABD1"/>
</dbReference>
<keyword evidence="11" id="KW-1185">Reference proteome</keyword>
<dbReference type="GO" id="GO:0004565">
    <property type="term" value="F:beta-galactosidase activity"/>
    <property type="evidence" value="ECO:0007669"/>
    <property type="project" value="UniProtKB-EC"/>
</dbReference>
<dbReference type="PIRSF" id="PIRSF006336">
    <property type="entry name" value="B-gal"/>
    <property type="match status" value="1"/>
</dbReference>
<dbReference type="InterPro" id="IPR019801">
    <property type="entry name" value="Glyco_hydro_35_CS"/>
</dbReference>
<evidence type="ECO:0000259" key="8">
    <source>
        <dbReference type="Pfam" id="PF21317"/>
    </source>
</evidence>
<evidence type="ECO:0000313" key="10">
    <source>
        <dbReference type="EMBL" id="KAB0801923.1"/>
    </source>
</evidence>
<evidence type="ECO:0000256" key="2">
    <source>
        <dbReference type="ARBA" id="ARBA00022801"/>
    </source>
</evidence>
<evidence type="ECO:0000259" key="7">
    <source>
        <dbReference type="Pfam" id="PF01301"/>
    </source>
</evidence>
<keyword evidence="3 5" id="KW-0326">Glycosidase</keyword>
<feature type="domain" description="Beta-galactosidase galactose-binding" evidence="9">
    <location>
        <begin position="580"/>
        <end position="639"/>
    </location>
</feature>
<comment type="caution">
    <text evidence="10">The sequence shown here is derived from an EMBL/GenBank/DDBJ whole genome shotgun (WGS) entry which is preliminary data.</text>
</comment>
<dbReference type="GO" id="GO:0005975">
    <property type="term" value="P:carbohydrate metabolic process"/>
    <property type="evidence" value="ECO:0007669"/>
    <property type="project" value="InterPro"/>
</dbReference>
<evidence type="ECO:0000256" key="5">
    <source>
        <dbReference type="RuleBase" id="RU000675"/>
    </source>
</evidence>
<dbReference type="InterPro" id="IPR026283">
    <property type="entry name" value="B-gal_1-like"/>
</dbReference>
<evidence type="ECO:0000256" key="3">
    <source>
        <dbReference type="ARBA" id="ARBA00023295"/>
    </source>
</evidence>
<dbReference type="InterPro" id="IPR017853">
    <property type="entry name" value="GH"/>
</dbReference>
<dbReference type="Pfam" id="PF01301">
    <property type="entry name" value="Glyco_hydro_35"/>
    <property type="match status" value="1"/>
</dbReference>
<sequence>MAALPTVYNYYTAGGITAGLSAAQNYFTLNNKNITLHSGALHYYRVPQQYWRDRLRKMRAAGLNTVETYVPWNLHEPEIGTYDFGNGGSDMQEFLNLETFLKTAQEEDLLAIVRPGPYICAEWEFGGFPSWLLREKDQEVRTSNPSFMKHVTRYFNVLLPILAAFQFTLGGPIISFQVENEYGALKLWPVFDTDKVYLEQLRQLFLKNGIVELLVTSDNAILHGIGGTLTEHFLHVRIHNFLKFIQLIVIFFQTANFADSADEQFDRLNELQPNKPTMAMEFWTGWYDHWGATHNVRSNEQFERVLDSILKYPASVNMYMFHGGTSFGFLNGANQLVSLGDTNFMYAPQTTSYDYDAPLSERGDYTEKYHIAKRLISKYSKVQFKTPEMPKVTPTTAYTNITITEQLRFEQVAELVSEKFNYASPVAMEMLPINNGSGQSYGYIVYKKTGLDIPANSELKISGYVWDSVIVLIDGKLVSKQLTGPHDLNGFGYWRLENGKLNLGGMNRTNATLELVVENWGRNNFGFSYQFKQFKGLWQCDVYINSDVISNWEVMPLQFKRKWTNSLSGWQSPDFSIVGPSLYKATFTVDNPEDTFLDMRAWTKGIVMINGFVLGRYVTPLGPQQTLYLPAPLQNKGVNEIVVFEQFTPSSQITFSEKPIYHTPRDVIKSKM</sequence>
<dbReference type="InParanoid" id="A0A5N4AXB1"/>
<accession>A0A5N4AXB1</accession>